<protein>
    <recommendedName>
        <fullName evidence="3">DDE Tnp4 domain-containing protein</fullName>
    </recommendedName>
</protein>
<dbReference type="EMBL" id="RHFK02000007">
    <property type="protein sequence ID" value="TWW73454.1"/>
    <property type="molecule type" value="Genomic_DNA"/>
</dbReference>
<sequence length="142" mass="14981">MSDKVLSLKNRTIKFPSLVDIPNIAAGFQRLSGSPALQNVVGSIDGCHIRIKSPAAPEPYRTAGACLVPALVPPPVPDSPSGLSEYGEPDSEKEWLSPQAEAMRHGGRIEGLPPIASSMRGNYFHLSAVTSPDLVPDPDSGL</sequence>
<name>A0A5C6P0Z7_9TELE</name>
<proteinExistence type="predicted"/>
<evidence type="ECO:0000313" key="1">
    <source>
        <dbReference type="EMBL" id="TWW73454.1"/>
    </source>
</evidence>
<gene>
    <name evidence="1" type="ORF">D4764_15G0008480</name>
</gene>
<evidence type="ECO:0008006" key="3">
    <source>
        <dbReference type="Google" id="ProtNLM"/>
    </source>
</evidence>
<evidence type="ECO:0000313" key="2">
    <source>
        <dbReference type="Proteomes" id="UP000324091"/>
    </source>
</evidence>
<keyword evidence="2" id="KW-1185">Reference proteome</keyword>
<dbReference type="Proteomes" id="UP000324091">
    <property type="component" value="Chromosome 15"/>
</dbReference>
<reference evidence="1 2" key="1">
    <citation type="submission" date="2019-04" db="EMBL/GenBank/DDBJ databases">
        <title>Chromosome genome assembly for Takifugu flavidus.</title>
        <authorList>
            <person name="Xiao S."/>
        </authorList>
    </citation>
    <scope>NUCLEOTIDE SEQUENCE [LARGE SCALE GENOMIC DNA]</scope>
    <source>
        <strain evidence="1">HTHZ2018</strain>
        <tissue evidence="1">Muscle</tissue>
    </source>
</reference>
<accession>A0A5C6P0Z7</accession>
<comment type="caution">
    <text evidence="1">The sequence shown here is derived from an EMBL/GenBank/DDBJ whole genome shotgun (WGS) entry which is preliminary data.</text>
</comment>
<organism evidence="1 2">
    <name type="scientific">Takifugu flavidus</name>
    <name type="common">sansaifugu</name>
    <dbReference type="NCBI Taxonomy" id="433684"/>
    <lineage>
        <taxon>Eukaryota</taxon>
        <taxon>Metazoa</taxon>
        <taxon>Chordata</taxon>
        <taxon>Craniata</taxon>
        <taxon>Vertebrata</taxon>
        <taxon>Euteleostomi</taxon>
        <taxon>Actinopterygii</taxon>
        <taxon>Neopterygii</taxon>
        <taxon>Teleostei</taxon>
        <taxon>Neoteleostei</taxon>
        <taxon>Acanthomorphata</taxon>
        <taxon>Eupercaria</taxon>
        <taxon>Tetraodontiformes</taxon>
        <taxon>Tetradontoidea</taxon>
        <taxon>Tetraodontidae</taxon>
        <taxon>Takifugu</taxon>
    </lineage>
</organism>
<dbReference type="AlphaFoldDB" id="A0A5C6P0Z7"/>